<dbReference type="InterPro" id="IPR047057">
    <property type="entry name" value="MerR_fam"/>
</dbReference>
<dbReference type="EMBL" id="CP011371">
    <property type="protein sequence ID" value="AKJ28338.1"/>
    <property type="molecule type" value="Genomic_DNA"/>
</dbReference>
<dbReference type="PANTHER" id="PTHR30204">
    <property type="entry name" value="REDOX-CYCLING DRUG-SENSING TRANSCRIPTIONAL ACTIVATOR SOXR"/>
    <property type="match status" value="1"/>
</dbReference>
<sequence>MRTVNTDGRVTIGVLAERTGVNIPTIRYYEEIGLIPPAQRRPSGHRVYGAAAQELLTFIRSCRDFGFSIEQVRALVSLSHDADRDCVEARDIAQRHLDQVRHKLTELRALERSLVRFVTSCTSACAGGPAPKCTILKDLGRAAAATAAPPSCCA</sequence>
<dbReference type="Pfam" id="PF09278">
    <property type="entry name" value="MerR-DNA-bind"/>
    <property type="match status" value="1"/>
</dbReference>
<reference evidence="5 6" key="1">
    <citation type="submission" date="2015-05" db="EMBL/GenBank/DDBJ databases">
        <authorList>
            <person name="Tang B."/>
            <person name="Yu Y."/>
        </authorList>
    </citation>
    <scope>NUCLEOTIDE SEQUENCE [LARGE SCALE GENOMIC DNA]</scope>
    <source>
        <strain evidence="5 6">DSM 7029</strain>
    </source>
</reference>
<dbReference type="AlphaFoldDB" id="A0A0G3BK37"/>
<dbReference type="OrthoDB" id="5345718at2"/>
<name>A0A0G3BK37_9BURK</name>
<evidence type="ECO:0000313" key="5">
    <source>
        <dbReference type="EMBL" id="AKJ28338.1"/>
    </source>
</evidence>
<organism evidence="5 6">
    <name type="scientific">Caldimonas brevitalea</name>
    <dbReference type="NCBI Taxonomy" id="413882"/>
    <lineage>
        <taxon>Bacteria</taxon>
        <taxon>Pseudomonadati</taxon>
        <taxon>Pseudomonadota</taxon>
        <taxon>Betaproteobacteria</taxon>
        <taxon>Burkholderiales</taxon>
        <taxon>Sphaerotilaceae</taxon>
        <taxon>Caldimonas</taxon>
    </lineage>
</organism>
<evidence type="ECO:0000256" key="1">
    <source>
        <dbReference type="ARBA" id="ARBA00023015"/>
    </source>
</evidence>
<gene>
    <name evidence="5" type="ORF">AAW51_1647</name>
</gene>
<dbReference type="InterPro" id="IPR000551">
    <property type="entry name" value="MerR-type_HTH_dom"/>
</dbReference>
<accession>A0A0G3BK37</accession>
<dbReference type="RefSeq" id="WP_047194217.1">
    <property type="nucleotide sequence ID" value="NZ_CP011371.1"/>
</dbReference>
<dbReference type="PROSITE" id="PS50937">
    <property type="entry name" value="HTH_MERR_2"/>
    <property type="match status" value="1"/>
</dbReference>
<feature type="domain" description="HTH merR-type" evidence="4">
    <location>
        <begin position="11"/>
        <end position="78"/>
    </location>
</feature>
<evidence type="ECO:0000259" key="4">
    <source>
        <dbReference type="PROSITE" id="PS50937"/>
    </source>
</evidence>
<dbReference type="GO" id="GO:0003700">
    <property type="term" value="F:DNA-binding transcription factor activity"/>
    <property type="evidence" value="ECO:0007669"/>
    <property type="project" value="InterPro"/>
</dbReference>
<dbReference type="Proteomes" id="UP000035352">
    <property type="component" value="Chromosome"/>
</dbReference>
<keyword evidence="3" id="KW-0804">Transcription</keyword>
<dbReference type="InterPro" id="IPR009061">
    <property type="entry name" value="DNA-bd_dom_put_sf"/>
</dbReference>
<dbReference type="Gene3D" id="1.10.1660.10">
    <property type="match status" value="1"/>
</dbReference>
<dbReference type="PANTHER" id="PTHR30204:SF94">
    <property type="entry name" value="HEAVY METAL-DEPENDENT TRANSCRIPTIONAL REGULATOR HI_0293-RELATED"/>
    <property type="match status" value="1"/>
</dbReference>
<dbReference type="GO" id="GO:0003677">
    <property type="term" value="F:DNA binding"/>
    <property type="evidence" value="ECO:0007669"/>
    <property type="project" value="UniProtKB-KW"/>
</dbReference>
<evidence type="ECO:0000256" key="2">
    <source>
        <dbReference type="ARBA" id="ARBA00023125"/>
    </source>
</evidence>
<dbReference type="PRINTS" id="PR00040">
    <property type="entry name" value="HTHMERR"/>
</dbReference>
<protein>
    <submittedName>
        <fullName evidence="5">MerR family transcriptional regulator</fullName>
    </submittedName>
</protein>
<keyword evidence="2" id="KW-0238">DNA-binding</keyword>
<dbReference type="STRING" id="413882.AAW51_1647"/>
<dbReference type="SMART" id="SM00422">
    <property type="entry name" value="HTH_MERR"/>
    <property type="match status" value="1"/>
</dbReference>
<keyword evidence="6" id="KW-1185">Reference proteome</keyword>
<dbReference type="SUPFAM" id="SSF46955">
    <property type="entry name" value="Putative DNA-binding domain"/>
    <property type="match status" value="1"/>
</dbReference>
<dbReference type="KEGG" id="pbh:AAW51_1647"/>
<evidence type="ECO:0000313" key="6">
    <source>
        <dbReference type="Proteomes" id="UP000035352"/>
    </source>
</evidence>
<evidence type="ECO:0000256" key="3">
    <source>
        <dbReference type="ARBA" id="ARBA00023163"/>
    </source>
</evidence>
<keyword evidence="1" id="KW-0805">Transcription regulation</keyword>
<proteinExistence type="predicted"/>
<dbReference type="CDD" id="cd04785">
    <property type="entry name" value="HTH_CadR-PbrR-like"/>
    <property type="match status" value="1"/>
</dbReference>
<dbReference type="Pfam" id="PF00376">
    <property type="entry name" value="MerR"/>
    <property type="match status" value="1"/>
</dbReference>
<dbReference type="PROSITE" id="PS00552">
    <property type="entry name" value="HTH_MERR_1"/>
    <property type="match status" value="1"/>
</dbReference>
<dbReference type="InterPro" id="IPR015358">
    <property type="entry name" value="Tscrpt_reg_MerR_DNA-bd"/>
</dbReference>